<gene>
    <name evidence="1" type="ORF">EJK53_0904</name>
    <name evidence="2" type="ORF">EJK54_1085</name>
</gene>
<dbReference type="Proteomes" id="UP000280228">
    <property type="component" value="Chromosome"/>
</dbReference>
<dbReference type="RefSeq" id="WP_003671128.1">
    <property type="nucleotide sequence ID" value="NZ_CP034662.1"/>
</dbReference>
<proteinExistence type="predicted"/>
<evidence type="ECO:0000313" key="4">
    <source>
        <dbReference type="Proteomes" id="UP000280228"/>
    </source>
</evidence>
<dbReference type="Proteomes" id="UP000268436">
    <property type="component" value="Unassembled WGS sequence"/>
</dbReference>
<keyword evidence="3" id="KW-1185">Reference proteome</keyword>
<evidence type="ECO:0000313" key="2">
    <source>
        <dbReference type="EMBL" id="RUO17570.1"/>
    </source>
</evidence>
<evidence type="ECO:0000313" key="1">
    <source>
        <dbReference type="EMBL" id="AZQ92608.1"/>
    </source>
</evidence>
<organism evidence="1 4">
    <name type="scientific">Moraxella catarrhalis</name>
    <name type="common">Branhamella catarrhalis</name>
    <dbReference type="NCBI Taxonomy" id="480"/>
    <lineage>
        <taxon>Bacteria</taxon>
        <taxon>Pseudomonadati</taxon>
        <taxon>Pseudomonadota</taxon>
        <taxon>Gammaproteobacteria</taxon>
        <taxon>Moraxellales</taxon>
        <taxon>Moraxellaceae</taxon>
        <taxon>Moraxella</taxon>
    </lineage>
</organism>
<reference evidence="3 4" key="1">
    <citation type="submission" date="2018-12" db="EMBL/GenBank/DDBJ databases">
        <title>Persistence of Moraxella catarrhalis in Chronic Obstructive Pulmonary Disease and Regulation of the Hag/MID Adhesin.</title>
        <authorList>
            <person name="Murphy T."/>
            <person name="Zhao X."/>
            <person name="Vyas G."/>
            <person name="Aluvathingal J."/>
            <person name="Nadendla S."/>
            <person name="Tallon L."/>
            <person name="Tettelin H."/>
        </authorList>
    </citation>
    <scope>NUCLEOTIDE SEQUENCE [LARGE SCALE GENOMIC DNA]</scope>
    <source>
        <strain evidence="2 3">173P27B1</strain>
        <strain evidence="1 4">46P58B1</strain>
    </source>
</reference>
<name>A0A3Q9GA40_MORCA</name>
<sequence length="184" mass="20404">MNEIVANPFYVPTVGSYLTNNTPTDTSTITPTTVPTMTLPADTVVTQPNANYNGLGLPSQQQQWRNAVGSVGSLIQSSLSNNTRGFRNSWGQMSTGEKFNTGLKAVGSILEAINARKAHKLAKQTLAHDMMNNNRNYEMQAKAWNNTLEERQRYRQAYWEANNKGTGIARPESIGEYLNRYGAK</sequence>
<dbReference type="EMBL" id="CP034662">
    <property type="protein sequence ID" value="AZQ92608.1"/>
    <property type="molecule type" value="Genomic_DNA"/>
</dbReference>
<protein>
    <submittedName>
        <fullName evidence="1">Uncharacterized protein</fullName>
    </submittedName>
</protein>
<dbReference type="AlphaFoldDB" id="A0A3Q9GA40"/>
<dbReference type="EMBL" id="RYER01000003">
    <property type="protein sequence ID" value="RUO17570.1"/>
    <property type="molecule type" value="Genomic_DNA"/>
</dbReference>
<evidence type="ECO:0000313" key="3">
    <source>
        <dbReference type="Proteomes" id="UP000268436"/>
    </source>
</evidence>
<accession>A0A3Q9GA40</accession>